<dbReference type="GO" id="GO:0005886">
    <property type="term" value="C:plasma membrane"/>
    <property type="evidence" value="ECO:0007669"/>
    <property type="project" value="UniProtKB-SubCell"/>
</dbReference>
<dbReference type="PRINTS" id="PR00952">
    <property type="entry name" value="TYPE3IMQPROT"/>
</dbReference>
<dbReference type="AlphaFoldDB" id="A0A7G9WE84"/>
<keyword evidence="10" id="KW-0966">Cell projection</keyword>
<evidence type="ECO:0000256" key="4">
    <source>
        <dbReference type="ARBA" id="ARBA00022475"/>
    </source>
</evidence>
<dbReference type="NCBIfam" id="TIGR01402">
    <property type="entry name" value="fliQ"/>
    <property type="match status" value="1"/>
</dbReference>
<proteinExistence type="inferred from homology"/>
<reference evidence="10 11" key="1">
    <citation type="submission" date="2020-08" db="EMBL/GenBank/DDBJ databases">
        <authorList>
            <person name="Ren C."/>
            <person name="Gu Y."/>
            <person name="Xu Y."/>
        </authorList>
    </citation>
    <scope>NUCLEOTIDE SEQUENCE [LARGE SCALE GENOMIC DNA]</scope>
    <source>
        <strain evidence="10 11">LBM18003</strain>
    </source>
</reference>
<feature type="transmembrane region" description="Helical" evidence="9">
    <location>
        <begin position="51"/>
        <end position="73"/>
    </location>
</feature>
<dbReference type="InterPro" id="IPR006305">
    <property type="entry name" value="FliQ"/>
</dbReference>
<evidence type="ECO:0000256" key="6">
    <source>
        <dbReference type="ARBA" id="ARBA00022989"/>
    </source>
</evidence>
<keyword evidence="10" id="KW-0969">Cilium</keyword>
<dbReference type="PIRSF" id="PIRSF004669">
    <property type="entry name" value="FliQ"/>
    <property type="match status" value="1"/>
</dbReference>
<evidence type="ECO:0000256" key="8">
    <source>
        <dbReference type="ARBA" id="ARBA00023143"/>
    </source>
</evidence>
<dbReference type="GO" id="GO:0009306">
    <property type="term" value="P:protein secretion"/>
    <property type="evidence" value="ECO:0007669"/>
    <property type="project" value="InterPro"/>
</dbReference>
<keyword evidence="6 9" id="KW-1133">Transmembrane helix</keyword>
<evidence type="ECO:0000256" key="5">
    <source>
        <dbReference type="ARBA" id="ARBA00022692"/>
    </source>
</evidence>
<gene>
    <name evidence="9 10" type="primary">fliQ</name>
    <name evidence="10" type="ORF">H6X83_08460</name>
</gene>
<keyword evidence="8 9" id="KW-0975">Bacterial flagellum</keyword>
<dbReference type="GO" id="GO:0044780">
    <property type="term" value="P:bacterial-type flagellum assembly"/>
    <property type="evidence" value="ECO:0007669"/>
    <property type="project" value="InterPro"/>
</dbReference>
<accession>A0A7G9WE84</accession>
<dbReference type="KEGG" id="caml:H6X83_08460"/>
<feature type="transmembrane region" description="Helical" evidence="9">
    <location>
        <begin position="20"/>
        <end position="39"/>
    </location>
</feature>
<evidence type="ECO:0000256" key="3">
    <source>
        <dbReference type="ARBA" id="ARBA00021718"/>
    </source>
</evidence>
<dbReference type="GO" id="GO:0009425">
    <property type="term" value="C:bacterial-type flagellum basal body"/>
    <property type="evidence" value="ECO:0007669"/>
    <property type="project" value="UniProtKB-SubCell"/>
</dbReference>
<comment type="similarity">
    <text evidence="2 9">Belongs to the FliQ/MopD/SpaQ family.</text>
</comment>
<dbReference type="PANTHER" id="PTHR34040">
    <property type="entry name" value="FLAGELLAR BIOSYNTHETIC PROTEIN FLIQ"/>
    <property type="match status" value="1"/>
</dbReference>
<evidence type="ECO:0000256" key="9">
    <source>
        <dbReference type="RuleBase" id="RU364090"/>
    </source>
</evidence>
<evidence type="ECO:0000256" key="2">
    <source>
        <dbReference type="ARBA" id="ARBA00006156"/>
    </source>
</evidence>
<keyword evidence="10" id="KW-0282">Flagellum</keyword>
<sequence>MTSEQVLTIFREAIMTMLKLAVPFLVVSIAIGLIVAIFQAATQIHEQTITFVPKIIVIAFMMLMLGSWMISVMSDLFQSICKMIIQV</sequence>
<name>A0A7G9WE84_9FIRM</name>
<dbReference type="Pfam" id="PF01313">
    <property type="entry name" value="Bac_export_3"/>
    <property type="match status" value="1"/>
</dbReference>
<evidence type="ECO:0000256" key="1">
    <source>
        <dbReference type="ARBA" id="ARBA00004651"/>
    </source>
</evidence>
<comment type="subcellular location">
    <subcellularLocation>
        <location evidence="1 9">Cell membrane</location>
        <topology evidence="1">Multi-pass membrane protein</topology>
    </subcellularLocation>
    <subcellularLocation>
        <location evidence="9">Bacterial flagellum basal body</location>
    </subcellularLocation>
</comment>
<keyword evidence="7 9" id="KW-0472">Membrane</keyword>
<dbReference type="Proteomes" id="UP000516046">
    <property type="component" value="Chromosome"/>
</dbReference>
<keyword evidence="11" id="KW-1185">Reference proteome</keyword>
<keyword evidence="4 9" id="KW-1003">Cell membrane</keyword>
<keyword evidence="5 9" id="KW-0812">Transmembrane</keyword>
<dbReference type="InterPro" id="IPR002191">
    <property type="entry name" value="Bac_export_3"/>
</dbReference>
<dbReference type="PANTHER" id="PTHR34040:SF2">
    <property type="entry name" value="FLAGELLAR BIOSYNTHETIC PROTEIN FLIQ"/>
    <property type="match status" value="1"/>
</dbReference>
<evidence type="ECO:0000313" key="11">
    <source>
        <dbReference type="Proteomes" id="UP000516046"/>
    </source>
</evidence>
<comment type="function">
    <text evidence="9">Role in flagellar biosynthesis.</text>
</comment>
<evidence type="ECO:0000256" key="7">
    <source>
        <dbReference type="ARBA" id="ARBA00023136"/>
    </source>
</evidence>
<organism evidence="10 11">
    <name type="scientific">Caproicibacterium amylolyticum</name>
    <dbReference type="NCBI Taxonomy" id="2766537"/>
    <lineage>
        <taxon>Bacteria</taxon>
        <taxon>Bacillati</taxon>
        <taxon>Bacillota</taxon>
        <taxon>Clostridia</taxon>
        <taxon>Eubacteriales</taxon>
        <taxon>Oscillospiraceae</taxon>
        <taxon>Caproicibacterium</taxon>
    </lineage>
</organism>
<evidence type="ECO:0000313" key="10">
    <source>
        <dbReference type="EMBL" id="QNO16996.1"/>
    </source>
</evidence>
<dbReference type="RefSeq" id="WP_212506063.1">
    <property type="nucleotide sequence ID" value="NZ_CP060696.1"/>
</dbReference>
<protein>
    <recommendedName>
        <fullName evidence="3 9">Flagellar biosynthetic protein FliQ</fullName>
    </recommendedName>
</protein>
<dbReference type="EMBL" id="CP060696">
    <property type="protein sequence ID" value="QNO16996.1"/>
    <property type="molecule type" value="Genomic_DNA"/>
</dbReference>